<dbReference type="InterPro" id="IPR002305">
    <property type="entry name" value="aa-tRNA-synth_Ic"/>
</dbReference>
<dbReference type="CDD" id="cd00806">
    <property type="entry name" value="TrpRS_core"/>
    <property type="match status" value="1"/>
</dbReference>
<dbReference type="NCBIfam" id="TIGR00233">
    <property type="entry name" value="trpS"/>
    <property type="match status" value="1"/>
</dbReference>
<feature type="binding site" evidence="8">
    <location>
        <begin position="11"/>
        <end position="13"/>
    </location>
    <ligand>
        <name>ATP</name>
        <dbReference type="ChEBI" id="CHEBI:30616"/>
    </ligand>
</feature>
<evidence type="ECO:0000256" key="3">
    <source>
        <dbReference type="ARBA" id="ARBA00022741"/>
    </source>
</evidence>
<dbReference type="GO" id="GO:0004830">
    <property type="term" value="F:tryptophan-tRNA ligase activity"/>
    <property type="evidence" value="ECO:0007669"/>
    <property type="project" value="UniProtKB-UniRule"/>
</dbReference>
<dbReference type="PROSITE" id="PS00178">
    <property type="entry name" value="AA_TRNA_LIGASE_I"/>
    <property type="match status" value="1"/>
</dbReference>
<dbReference type="EMBL" id="MN577567">
    <property type="protein sequence ID" value="QGT50114.1"/>
    <property type="molecule type" value="Genomic_DNA"/>
</dbReference>
<dbReference type="EC" id="6.1.1.2" evidence="8"/>
<keyword evidence="4 8" id="KW-0067">ATP-binding</keyword>
<comment type="subunit">
    <text evidence="8">Homodimer.</text>
</comment>
<feature type="binding site" evidence="8">
    <location>
        <begin position="19"/>
        <end position="20"/>
    </location>
    <ligand>
        <name>ATP</name>
        <dbReference type="ChEBI" id="CHEBI:30616"/>
    </ligand>
</feature>
<dbReference type="PANTHER" id="PTHR43766:SF1">
    <property type="entry name" value="TRYPTOPHAN--TRNA LIGASE, MITOCHONDRIAL"/>
    <property type="match status" value="1"/>
</dbReference>
<keyword evidence="5 8" id="KW-0648">Protein biosynthesis</keyword>
<feature type="binding site" evidence="8">
    <location>
        <position position="135"/>
    </location>
    <ligand>
        <name>L-tryptophan</name>
        <dbReference type="ChEBI" id="CHEBI:57912"/>
    </ligand>
</feature>
<accession>A0A650EML3</accession>
<evidence type="ECO:0000256" key="1">
    <source>
        <dbReference type="ARBA" id="ARBA00005594"/>
    </source>
</evidence>
<sequence>MTKKRVFSGIQPTGNIHLGNYLGAVKNWVDSQDEYENIFCVVNTHAITIRQDPKELKKKTYELASMLLACGIDMAKSSLFIQSHIDEHAALAWILDCHIPMGDMSRMTQFKDKSAKNPKNVNVGLFNYPALMAADILLYQVDDVPVGEDQKQHLELARDVAMRFNRDYGECFKIPKPMIPVVGARIMGLDDPQTKMSKSAQGENHAIFLLDSPDVISRKFKKAVTDSQTSIVFDQTRAGLYNLLSIYEILTGKTREEIESEFEGKGYGHLKTALAEVVIETLRPIQENYHRIHKETGYLESVLYNGAQQVRPIAKATYDKTKELVGLL</sequence>
<evidence type="ECO:0000256" key="4">
    <source>
        <dbReference type="ARBA" id="ARBA00022840"/>
    </source>
</evidence>
<evidence type="ECO:0000256" key="6">
    <source>
        <dbReference type="ARBA" id="ARBA00023146"/>
    </source>
</evidence>
<keyword evidence="2 8" id="KW-0436">Ligase</keyword>
<comment type="subcellular location">
    <subcellularLocation>
        <location evidence="8">Cytoplasm</location>
    </subcellularLocation>
</comment>
<reference evidence="10" key="1">
    <citation type="journal article" date="2020" name="J. ISSAAS">
        <title>Lactobacilli and other gastrointestinal microbiota of Peromyscus leucopus, reservoir host for agents of Lyme disease and other zoonoses in North America.</title>
        <authorList>
            <person name="Milovic A."/>
            <person name="Bassam K."/>
            <person name="Shao H."/>
            <person name="Chatzistamou I."/>
            <person name="Tufts D.M."/>
            <person name="Diuk-Wasser M."/>
            <person name="Barbour A.G."/>
        </authorList>
    </citation>
    <scope>NUCLEOTIDE SEQUENCE</scope>
    <source>
        <strain evidence="10">LL4</strain>
    </source>
</reference>
<dbReference type="GO" id="GO:0006436">
    <property type="term" value="P:tryptophanyl-tRNA aminoacylation"/>
    <property type="evidence" value="ECO:0007669"/>
    <property type="project" value="UniProtKB-UniRule"/>
</dbReference>
<name>A0A650EML3_9HELI</name>
<feature type="binding site" evidence="8">
    <location>
        <begin position="195"/>
        <end position="199"/>
    </location>
    <ligand>
        <name>ATP</name>
        <dbReference type="ChEBI" id="CHEBI:30616"/>
    </ligand>
</feature>
<dbReference type="Gene3D" id="3.40.50.620">
    <property type="entry name" value="HUPs"/>
    <property type="match status" value="1"/>
</dbReference>
<dbReference type="PRINTS" id="PR01039">
    <property type="entry name" value="TRNASYNTHTRP"/>
</dbReference>
<dbReference type="InterPro" id="IPR050203">
    <property type="entry name" value="Trp-tRNA_synthetase"/>
</dbReference>
<evidence type="ECO:0000256" key="9">
    <source>
        <dbReference type="RuleBase" id="RU363036"/>
    </source>
</evidence>
<keyword evidence="8" id="KW-0963">Cytoplasm</keyword>
<organism evidence="10">
    <name type="scientific">uncultured Helicobacter sp</name>
    <dbReference type="NCBI Taxonomy" id="175537"/>
    <lineage>
        <taxon>Bacteria</taxon>
        <taxon>Pseudomonadati</taxon>
        <taxon>Campylobacterota</taxon>
        <taxon>Epsilonproteobacteria</taxon>
        <taxon>Campylobacterales</taxon>
        <taxon>Helicobacteraceae</taxon>
        <taxon>Helicobacter</taxon>
        <taxon>environmental samples</taxon>
    </lineage>
</organism>
<evidence type="ECO:0000256" key="7">
    <source>
        <dbReference type="ARBA" id="ARBA00049929"/>
    </source>
</evidence>
<dbReference type="SUPFAM" id="SSF52374">
    <property type="entry name" value="Nucleotidylyl transferase"/>
    <property type="match status" value="1"/>
</dbReference>
<dbReference type="InterPro" id="IPR001412">
    <property type="entry name" value="aa-tRNA-synth_I_CS"/>
</dbReference>
<dbReference type="InterPro" id="IPR024109">
    <property type="entry name" value="Trp-tRNA-ligase_bac-type"/>
</dbReference>
<dbReference type="Pfam" id="PF00579">
    <property type="entry name" value="tRNA-synt_1b"/>
    <property type="match status" value="1"/>
</dbReference>
<feature type="binding site" evidence="8">
    <location>
        <position position="186"/>
    </location>
    <ligand>
        <name>ATP</name>
        <dbReference type="ChEBI" id="CHEBI:30616"/>
    </ligand>
</feature>
<comment type="function">
    <text evidence="8">Catalyzes the attachment of tryptophan to tRNA(Trp).</text>
</comment>
<gene>
    <name evidence="8 10" type="primary">trpS</name>
    <name evidence="10" type="ORF">Helico4rc_2340</name>
</gene>
<dbReference type="InterPro" id="IPR002306">
    <property type="entry name" value="Trp-tRNA-ligase"/>
</dbReference>
<protein>
    <recommendedName>
        <fullName evidence="8">Tryptophan--tRNA ligase</fullName>
        <ecNumber evidence="8">6.1.1.2</ecNumber>
    </recommendedName>
    <alternativeName>
        <fullName evidence="8">Tryptophanyl-tRNA synthetase</fullName>
        <shortName evidence="8">TrpRS</shortName>
    </alternativeName>
</protein>
<feature type="binding site" evidence="8">
    <location>
        <begin position="147"/>
        <end position="149"/>
    </location>
    <ligand>
        <name>ATP</name>
        <dbReference type="ChEBI" id="CHEBI:30616"/>
    </ligand>
</feature>
<evidence type="ECO:0000256" key="2">
    <source>
        <dbReference type="ARBA" id="ARBA00022598"/>
    </source>
</evidence>
<keyword evidence="6 8" id="KW-0030">Aminoacyl-tRNA synthetase</keyword>
<evidence type="ECO:0000256" key="8">
    <source>
        <dbReference type="HAMAP-Rule" id="MF_00140"/>
    </source>
</evidence>
<evidence type="ECO:0000313" key="10">
    <source>
        <dbReference type="EMBL" id="QGT50114.1"/>
    </source>
</evidence>
<evidence type="ECO:0000256" key="5">
    <source>
        <dbReference type="ARBA" id="ARBA00022917"/>
    </source>
</evidence>
<dbReference type="InterPro" id="IPR014729">
    <property type="entry name" value="Rossmann-like_a/b/a_fold"/>
</dbReference>
<dbReference type="PANTHER" id="PTHR43766">
    <property type="entry name" value="TRYPTOPHAN--TRNA LIGASE, MITOCHONDRIAL"/>
    <property type="match status" value="1"/>
</dbReference>
<dbReference type="FunFam" id="1.10.240.10:FF:000002">
    <property type="entry name" value="Tryptophan--tRNA ligase"/>
    <property type="match status" value="1"/>
</dbReference>
<comment type="catalytic activity">
    <reaction evidence="7 8">
        <text>tRNA(Trp) + L-tryptophan + ATP = L-tryptophyl-tRNA(Trp) + AMP + diphosphate + H(+)</text>
        <dbReference type="Rhea" id="RHEA:24080"/>
        <dbReference type="Rhea" id="RHEA-COMP:9671"/>
        <dbReference type="Rhea" id="RHEA-COMP:9705"/>
        <dbReference type="ChEBI" id="CHEBI:15378"/>
        <dbReference type="ChEBI" id="CHEBI:30616"/>
        <dbReference type="ChEBI" id="CHEBI:33019"/>
        <dbReference type="ChEBI" id="CHEBI:57912"/>
        <dbReference type="ChEBI" id="CHEBI:78442"/>
        <dbReference type="ChEBI" id="CHEBI:78535"/>
        <dbReference type="ChEBI" id="CHEBI:456215"/>
        <dbReference type="EC" id="6.1.1.2"/>
    </reaction>
</comment>
<keyword evidence="3 8" id="KW-0547">Nucleotide-binding</keyword>
<dbReference type="GO" id="GO:0005829">
    <property type="term" value="C:cytosol"/>
    <property type="evidence" value="ECO:0007669"/>
    <property type="project" value="TreeGrafter"/>
</dbReference>
<comment type="similarity">
    <text evidence="1 8 9">Belongs to the class-I aminoacyl-tRNA synthetase family.</text>
</comment>
<dbReference type="GO" id="GO:0005524">
    <property type="term" value="F:ATP binding"/>
    <property type="evidence" value="ECO:0007669"/>
    <property type="project" value="UniProtKB-UniRule"/>
</dbReference>
<dbReference type="AlphaFoldDB" id="A0A650EML3"/>
<feature type="short sequence motif" description="'HIGH' region" evidence="8">
    <location>
        <begin position="12"/>
        <end position="20"/>
    </location>
</feature>
<feature type="short sequence motif" description="'KMSKS' region" evidence="8">
    <location>
        <begin position="195"/>
        <end position="199"/>
    </location>
</feature>
<dbReference type="HAMAP" id="MF_00140_B">
    <property type="entry name" value="Trp_tRNA_synth_B"/>
    <property type="match status" value="1"/>
</dbReference>
<dbReference type="Gene3D" id="1.10.240.10">
    <property type="entry name" value="Tyrosyl-Transfer RNA Synthetase"/>
    <property type="match status" value="1"/>
</dbReference>
<proteinExistence type="inferred from homology"/>